<protein>
    <submittedName>
        <fullName evidence="1">Uncharacterized protein</fullName>
    </submittedName>
</protein>
<dbReference type="EMBL" id="JBHSLF010000002">
    <property type="protein sequence ID" value="MFC5342693.1"/>
    <property type="molecule type" value="Genomic_DNA"/>
</dbReference>
<name>A0ABW0FNF0_9CAUL</name>
<reference evidence="2" key="1">
    <citation type="journal article" date="2019" name="Int. J. Syst. Evol. Microbiol.">
        <title>The Global Catalogue of Microorganisms (GCM) 10K type strain sequencing project: providing services to taxonomists for standard genome sequencing and annotation.</title>
        <authorList>
            <consortium name="The Broad Institute Genomics Platform"/>
            <consortium name="The Broad Institute Genome Sequencing Center for Infectious Disease"/>
            <person name="Wu L."/>
            <person name="Ma J."/>
        </authorList>
    </citation>
    <scope>NUCLEOTIDE SEQUENCE [LARGE SCALE GENOMIC DNA]</scope>
    <source>
        <strain evidence="2">JCM 12125</strain>
    </source>
</reference>
<accession>A0ABW0FNF0</accession>
<sequence>MEAHRLIQTSVIALAMLIAPGTVLAQVDFRQIEGEARDLTFEGRGPFGGLSEVGALNRAWSVNTFYAVFRGDYPRQTVFWAIRREAGDHRGESGVVWADSRSCPAVERVLTDMERIPAVRPDAIRLGEESEILGIIFDGTAHTFWNSSARSGSQDARVGLEITGNVNSPIAVWWARSAEKLADCWAAEPPGPGPGSRPN</sequence>
<dbReference type="RefSeq" id="WP_374038614.1">
    <property type="nucleotide sequence ID" value="NZ_CP169082.1"/>
</dbReference>
<keyword evidence="2" id="KW-1185">Reference proteome</keyword>
<gene>
    <name evidence="1" type="ORF">ACFPIE_02130</name>
</gene>
<evidence type="ECO:0000313" key="2">
    <source>
        <dbReference type="Proteomes" id="UP001596152"/>
    </source>
</evidence>
<proteinExistence type="predicted"/>
<evidence type="ECO:0000313" key="1">
    <source>
        <dbReference type="EMBL" id="MFC5342693.1"/>
    </source>
</evidence>
<comment type="caution">
    <text evidence="1">The sequence shown here is derived from an EMBL/GenBank/DDBJ whole genome shotgun (WGS) entry which is preliminary data.</text>
</comment>
<dbReference type="Proteomes" id="UP001596152">
    <property type="component" value="Unassembled WGS sequence"/>
</dbReference>
<organism evidence="1 2">
    <name type="scientific">Brevundimonas staleyi</name>
    <dbReference type="NCBI Taxonomy" id="74326"/>
    <lineage>
        <taxon>Bacteria</taxon>
        <taxon>Pseudomonadati</taxon>
        <taxon>Pseudomonadota</taxon>
        <taxon>Alphaproteobacteria</taxon>
        <taxon>Caulobacterales</taxon>
        <taxon>Caulobacteraceae</taxon>
        <taxon>Brevundimonas</taxon>
    </lineage>
</organism>